<organism evidence="1 2">
    <name type="scientific">Stephanodiscus triporus</name>
    <dbReference type="NCBI Taxonomy" id="2934178"/>
    <lineage>
        <taxon>Eukaryota</taxon>
        <taxon>Sar</taxon>
        <taxon>Stramenopiles</taxon>
        <taxon>Ochrophyta</taxon>
        <taxon>Bacillariophyta</taxon>
        <taxon>Coscinodiscophyceae</taxon>
        <taxon>Thalassiosirophycidae</taxon>
        <taxon>Stephanodiscales</taxon>
        <taxon>Stephanodiscaceae</taxon>
        <taxon>Stephanodiscus</taxon>
    </lineage>
</organism>
<accession>A0ABD3PPS2</accession>
<dbReference type="AlphaFoldDB" id="A0ABD3PPS2"/>
<dbReference type="PANTHER" id="PTHR16537">
    <property type="entry name" value="SJOEGREN SYNDROME/SCLERODERMA AUTOANTIGEN 1"/>
    <property type="match status" value="1"/>
</dbReference>
<proteinExistence type="predicted"/>
<evidence type="ECO:0000313" key="1">
    <source>
        <dbReference type="EMBL" id="KAL3789656.1"/>
    </source>
</evidence>
<keyword evidence="2" id="KW-1185">Reference proteome</keyword>
<name>A0ABD3PPS2_9STRA</name>
<gene>
    <name evidence="1" type="ORF">ACHAW5_002373</name>
</gene>
<dbReference type="InterPro" id="IPR051888">
    <property type="entry name" value="UPF0148_domain"/>
</dbReference>
<reference evidence="1 2" key="1">
    <citation type="submission" date="2024-10" db="EMBL/GenBank/DDBJ databases">
        <title>Updated reference genomes for cyclostephanoid diatoms.</title>
        <authorList>
            <person name="Roberts W.R."/>
            <person name="Alverson A.J."/>
        </authorList>
    </citation>
    <scope>NUCLEOTIDE SEQUENCE [LARGE SCALE GENOMIC DNA]</scope>
    <source>
        <strain evidence="1 2">AJA276-08</strain>
    </source>
</reference>
<dbReference type="InterPro" id="IPR009563">
    <property type="entry name" value="SSSCA1"/>
</dbReference>
<dbReference type="Proteomes" id="UP001530315">
    <property type="component" value="Unassembled WGS sequence"/>
</dbReference>
<dbReference type="PANTHER" id="PTHR16537:SF1">
    <property type="entry name" value="PROTEIN ZNRD2"/>
    <property type="match status" value="1"/>
</dbReference>
<evidence type="ECO:0000313" key="2">
    <source>
        <dbReference type="Proteomes" id="UP001530315"/>
    </source>
</evidence>
<comment type="caution">
    <text evidence="1">The sequence shown here is derived from an EMBL/GenBank/DDBJ whole genome shotgun (WGS) entry which is preliminary data.</text>
</comment>
<dbReference type="Pfam" id="PF06677">
    <property type="entry name" value="Auto_anti-p27"/>
    <property type="match status" value="2"/>
</dbReference>
<dbReference type="EMBL" id="JALLAZ020000673">
    <property type="protein sequence ID" value="KAL3789656.1"/>
    <property type="molecule type" value="Genomic_DNA"/>
</dbReference>
<protein>
    <submittedName>
        <fullName evidence="1">Uncharacterized protein</fullName>
    </submittedName>
</protein>
<sequence length="256" mass="28538">MPADSKAADSDDAMRVSANNLTIQLFRTVRDVFSNNEEEKAPPPLLSPSDNRGNIAQKLMEGYKFHGGVCAKCINPLMSYKGKVSCIMCMKAEDTRRSTQGADASESLSYIATALASPNGSDLSAEKRAKDKYVSKEMSQFYERRSNANLTYTAKLLDGYHMHSQICSECDMPMMKYEDSVTCVICPPKVKEVAKSVSVTIVESQKEEQLTTAEITVQRLRGVPPKDEDIERELEKAEIELLKLMKVCDENCVYCD</sequence>